<feature type="compositionally biased region" description="Acidic residues" evidence="1">
    <location>
        <begin position="139"/>
        <end position="150"/>
    </location>
</feature>
<name>A0A6S7IZT8_PARCT</name>
<feature type="compositionally biased region" description="Basic and acidic residues" evidence="1">
    <location>
        <begin position="291"/>
        <end position="302"/>
    </location>
</feature>
<organism evidence="2 3">
    <name type="scientific">Paramuricea clavata</name>
    <name type="common">Red gorgonian</name>
    <name type="synonym">Violescent sea-whip</name>
    <dbReference type="NCBI Taxonomy" id="317549"/>
    <lineage>
        <taxon>Eukaryota</taxon>
        <taxon>Metazoa</taxon>
        <taxon>Cnidaria</taxon>
        <taxon>Anthozoa</taxon>
        <taxon>Octocorallia</taxon>
        <taxon>Malacalcyonacea</taxon>
        <taxon>Plexauridae</taxon>
        <taxon>Paramuricea</taxon>
    </lineage>
</organism>
<dbReference type="EMBL" id="CACRXK020006935">
    <property type="protein sequence ID" value="CAB4010861.1"/>
    <property type="molecule type" value="Genomic_DNA"/>
</dbReference>
<sequence>MWNILSDDPVESDDEDDGQEFVLTKTIKKKTGRRTKWTEEMLNDFIDIIVSSEYYKKKLIFMNTKTQRNGEMYEAILKQLEKRCVKRGEKVPFTAQQLTSKFKKCVGMCKQAALTIKSATEIAIEPSALGNTSGNSTEEVGDSDIMESEDTATKGSDEHEGKDKLFIPIKPNKTKKKEDVAVEALQVLNKVVERDHTKELIDFMKDQMEKSQEHELKVLKMNISSESIPQPRNVHPRGIESVYQQPHMPTHCHWNSGSTFQSNLQPSPNQSRPSSSLSSSSSLSFNNTEPMAHEQEPTYHSL</sequence>
<gene>
    <name evidence="2" type="ORF">PACLA_8A020938</name>
</gene>
<evidence type="ECO:0000313" key="3">
    <source>
        <dbReference type="Proteomes" id="UP001152795"/>
    </source>
</evidence>
<keyword evidence="3" id="KW-1185">Reference proteome</keyword>
<proteinExistence type="predicted"/>
<evidence type="ECO:0000313" key="2">
    <source>
        <dbReference type="EMBL" id="CAB4010861.1"/>
    </source>
</evidence>
<dbReference type="Proteomes" id="UP001152795">
    <property type="component" value="Unassembled WGS sequence"/>
</dbReference>
<feature type="compositionally biased region" description="Polar residues" evidence="1">
    <location>
        <begin position="129"/>
        <end position="138"/>
    </location>
</feature>
<dbReference type="AlphaFoldDB" id="A0A6S7IZT8"/>
<reference evidence="2" key="1">
    <citation type="submission" date="2020-04" db="EMBL/GenBank/DDBJ databases">
        <authorList>
            <person name="Alioto T."/>
            <person name="Alioto T."/>
            <person name="Gomez Garrido J."/>
        </authorList>
    </citation>
    <scope>NUCLEOTIDE SEQUENCE</scope>
    <source>
        <strain evidence="2">A484AB</strain>
    </source>
</reference>
<accession>A0A6S7IZT8</accession>
<feature type="compositionally biased region" description="Low complexity" evidence="1">
    <location>
        <begin position="261"/>
        <end position="286"/>
    </location>
</feature>
<comment type="caution">
    <text evidence="2">The sequence shown here is derived from an EMBL/GenBank/DDBJ whole genome shotgun (WGS) entry which is preliminary data.</text>
</comment>
<feature type="compositionally biased region" description="Basic and acidic residues" evidence="1">
    <location>
        <begin position="151"/>
        <end position="160"/>
    </location>
</feature>
<protein>
    <submittedName>
        <fullName evidence="2">Uncharacterized protein</fullName>
    </submittedName>
</protein>
<feature type="region of interest" description="Disordered" evidence="1">
    <location>
        <begin position="247"/>
        <end position="302"/>
    </location>
</feature>
<evidence type="ECO:0000256" key="1">
    <source>
        <dbReference type="SAM" id="MobiDB-lite"/>
    </source>
</evidence>
<feature type="region of interest" description="Disordered" evidence="1">
    <location>
        <begin position="128"/>
        <end position="160"/>
    </location>
</feature>